<dbReference type="InterPro" id="IPR041705">
    <property type="entry name" value="PIN_Sll0205"/>
</dbReference>
<dbReference type="SUPFAM" id="SSF88723">
    <property type="entry name" value="PIN domain-like"/>
    <property type="match status" value="1"/>
</dbReference>
<feature type="domain" description="PIN" evidence="1">
    <location>
        <begin position="4"/>
        <end position="123"/>
    </location>
</feature>
<reference evidence="2 3" key="1">
    <citation type="submission" date="2017-06" db="EMBL/GenBank/DDBJ databases">
        <title>Description of Rhodopirellula bahusiensis sp. nov.</title>
        <authorList>
            <person name="Kizina J."/>
            <person name="Harder J."/>
        </authorList>
    </citation>
    <scope>NUCLEOTIDE SEQUENCE [LARGE SCALE GENOMIC DNA]</scope>
    <source>
        <strain evidence="2 3">SWK21</strain>
    </source>
</reference>
<dbReference type="Proteomes" id="UP000225740">
    <property type="component" value="Unassembled WGS sequence"/>
</dbReference>
<dbReference type="InterPro" id="IPR029060">
    <property type="entry name" value="PIN-like_dom_sf"/>
</dbReference>
<dbReference type="EMBL" id="NIZW01000016">
    <property type="protein sequence ID" value="PHQ33561.1"/>
    <property type="molecule type" value="Genomic_DNA"/>
</dbReference>
<dbReference type="GeneID" id="90610276"/>
<dbReference type="InterPro" id="IPR002716">
    <property type="entry name" value="PIN_dom"/>
</dbReference>
<accession>A0A2G1W3K0</accession>
<evidence type="ECO:0000313" key="2">
    <source>
        <dbReference type="EMBL" id="PHQ33561.1"/>
    </source>
</evidence>
<dbReference type="PANTHER" id="PTHR36173">
    <property type="entry name" value="RIBONUCLEASE VAPC16-RELATED"/>
    <property type="match status" value="1"/>
</dbReference>
<dbReference type="Pfam" id="PF01850">
    <property type="entry name" value="PIN"/>
    <property type="match status" value="1"/>
</dbReference>
<evidence type="ECO:0000259" key="1">
    <source>
        <dbReference type="Pfam" id="PF01850"/>
    </source>
</evidence>
<gene>
    <name evidence="2" type="ORF">CEE69_19920</name>
</gene>
<dbReference type="RefSeq" id="WP_099262397.1">
    <property type="nucleotide sequence ID" value="NZ_NIZW01000016.1"/>
</dbReference>
<protein>
    <submittedName>
        <fullName evidence="2">PIN domain nuclease</fullName>
    </submittedName>
</protein>
<dbReference type="PANTHER" id="PTHR36173:SF2">
    <property type="entry name" value="RIBONUCLEASE VAPC16"/>
    <property type="match status" value="1"/>
</dbReference>
<keyword evidence="3" id="KW-1185">Reference proteome</keyword>
<dbReference type="AlphaFoldDB" id="A0A2G1W3K0"/>
<dbReference type="OrthoDB" id="9798990at2"/>
<evidence type="ECO:0000313" key="3">
    <source>
        <dbReference type="Proteomes" id="UP000225740"/>
    </source>
</evidence>
<organism evidence="2 3">
    <name type="scientific">Rhodopirellula bahusiensis</name>
    <dbReference type="NCBI Taxonomy" id="2014065"/>
    <lineage>
        <taxon>Bacteria</taxon>
        <taxon>Pseudomonadati</taxon>
        <taxon>Planctomycetota</taxon>
        <taxon>Planctomycetia</taxon>
        <taxon>Pirellulales</taxon>
        <taxon>Pirellulaceae</taxon>
        <taxon>Rhodopirellula</taxon>
    </lineage>
</organism>
<dbReference type="InterPro" id="IPR052919">
    <property type="entry name" value="TA_system_RNase"/>
</dbReference>
<dbReference type="CDD" id="cd09872">
    <property type="entry name" value="PIN_Sll0205-like"/>
    <property type="match status" value="1"/>
</dbReference>
<name>A0A2G1W3K0_9BACT</name>
<proteinExistence type="predicted"/>
<comment type="caution">
    <text evidence="2">The sequence shown here is derived from an EMBL/GenBank/DDBJ whole genome shotgun (WGS) entry which is preliminary data.</text>
</comment>
<sequence length="128" mass="14538">MNLLLDTHAFLWFVADDARLSFDARTAIESPKNQKWVSVASCWEISIKTGLGKLTLSDPVEEFLPREISANHFSLLPIQLAHATFVSGMPNHHRDPFDRLLISQVMLESFEMVSCDAAFDAYGIERIW</sequence>